<keyword evidence="3" id="KW-1185">Reference proteome</keyword>
<name>A0A0N8W092_9CORY</name>
<dbReference type="InterPro" id="IPR021391">
    <property type="entry name" value="DUF3027"/>
</dbReference>
<accession>A0A0N8W092</accession>
<feature type="region of interest" description="Disordered" evidence="1">
    <location>
        <begin position="1"/>
        <end position="23"/>
    </location>
</feature>
<dbReference type="AlphaFoldDB" id="A0A0N8W092"/>
<sequence>MGDNRPVPTQRYGKKDRRKNPLFSPSAIDVAAAALEEIGEEAGDHVGVQPLERNVALHRFAADVPGYAGWEWQVVVACAPGSHRVTVNEVTLAPTPHGDALRAPRWVPWSERLRPGDLHPGDLLPPEPGDPRLINTEKGHELSETGLREATQRWRTGDFGPTSEFAEKAALHCAHCAFYLPLAGEQWGKNFGVCTNEYSADGHVVHASYGCGAHSETPWESSDPSQRAFDDERPIF</sequence>
<evidence type="ECO:0000313" key="3">
    <source>
        <dbReference type="Proteomes" id="UP000050488"/>
    </source>
</evidence>
<proteinExistence type="predicted"/>
<dbReference type="EMBL" id="LKEV01000005">
    <property type="protein sequence ID" value="KQB86050.1"/>
    <property type="molecule type" value="Genomic_DNA"/>
</dbReference>
<comment type="caution">
    <text evidence="2">The sequence shown here is derived from an EMBL/GenBank/DDBJ whole genome shotgun (WGS) entry which is preliminary data.</text>
</comment>
<dbReference type="STRING" id="1544413.Clow_01794"/>
<evidence type="ECO:0008006" key="4">
    <source>
        <dbReference type="Google" id="ProtNLM"/>
    </source>
</evidence>
<protein>
    <recommendedName>
        <fullName evidence="4">DUF3027 domain-containing protein</fullName>
    </recommendedName>
</protein>
<gene>
    <name evidence="2" type="ORF">Clow_01794</name>
</gene>
<evidence type="ECO:0000313" key="2">
    <source>
        <dbReference type="EMBL" id="KQB86050.1"/>
    </source>
</evidence>
<dbReference type="Pfam" id="PF11228">
    <property type="entry name" value="DUF3027"/>
    <property type="match status" value="1"/>
</dbReference>
<dbReference type="PATRIC" id="fig|1544413.3.peg.1800"/>
<organism evidence="2 3">
    <name type="scientific">Corynebacterium lowii</name>
    <dbReference type="NCBI Taxonomy" id="1544413"/>
    <lineage>
        <taxon>Bacteria</taxon>
        <taxon>Bacillati</taxon>
        <taxon>Actinomycetota</taxon>
        <taxon>Actinomycetes</taxon>
        <taxon>Mycobacteriales</taxon>
        <taxon>Corynebacteriaceae</taxon>
        <taxon>Corynebacterium</taxon>
    </lineage>
</organism>
<evidence type="ECO:0000256" key="1">
    <source>
        <dbReference type="SAM" id="MobiDB-lite"/>
    </source>
</evidence>
<dbReference type="Proteomes" id="UP000050488">
    <property type="component" value="Unassembled WGS sequence"/>
</dbReference>
<reference evidence="2 3" key="1">
    <citation type="submission" date="2015-10" db="EMBL/GenBank/DDBJ databases">
        <title>Corynebacteirum lowii and Corynebacterium oculi species nova, derived from human clinical disease and and emended description of Corynebacterium mastiditis.</title>
        <authorList>
            <person name="Bernard K."/>
            <person name="Pacheco A.L."/>
            <person name="Mcdougall C."/>
            <person name="Burtx T."/>
            <person name="Weibe D."/>
            <person name="Tyler S."/>
            <person name="Olson A.B."/>
            <person name="Cnockaert M."/>
            <person name="Eguchi H."/>
            <person name="Kuwahara T."/>
            <person name="Nakayama-Imaohji H."/>
            <person name="Boudewijins M."/>
            <person name="Van Hoecke F."/>
            <person name="Bernier A.-M."/>
            <person name="Vandamme P."/>
        </authorList>
    </citation>
    <scope>NUCLEOTIDE SEQUENCE [LARGE SCALE GENOMIC DNA]</scope>
    <source>
        <strain evidence="2 3">NML 130206</strain>
    </source>
</reference>
<feature type="region of interest" description="Disordered" evidence="1">
    <location>
        <begin position="215"/>
        <end position="236"/>
    </location>
</feature>